<reference evidence="2 3" key="1">
    <citation type="submission" date="2024-02" db="EMBL/GenBank/DDBJ databases">
        <authorList>
            <person name="Chen Y."/>
            <person name="Shah S."/>
            <person name="Dougan E. K."/>
            <person name="Thang M."/>
            <person name="Chan C."/>
        </authorList>
    </citation>
    <scope>NUCLEOTIDE SEQUENCE [LARGE SCALE GENOMIC DNA]</scope>
</reference>
<keyword evidence="1" id="KW-0175">Coiled coil</keyword>
<comment type="caution">
    <text evidence="2">The sequence shown here is derived from an EMBL/GenBank/DDBJ whole genome shotgun (WGS) entry which is preliminary data.</text>
</comment>
<keyword evidence="3" id="KW-1185">Reference proteome</keyword>
<accession>A0ABP0NGT0</accession>
<organism evidence="2 3">
    <name type="scientific">Durusdinium trenchii</name>
    <dbReference type="NCBI Taxonomy" id="1381693"/>
    <lineage>
        <taxon>Eukaryota</taxon>
        <taxon>Sar</taxon>
        <taxon>Alveolata</taxon>
        <taxon>Dinophyceae</taxon>
        <taxon>Suessiales</taxon>
        <taxon>Symbiodiniaceae</taxon>
        <taxon>Durusdinium</taxon>
    </lineage>
</organism>
<evidence type="ECO:0000313" key="3">
    <source>
        <dbReference type="Proteomes" id="UP001642484"/>
    </source>
</evidence>
<evidence type="ECO:0000313" key="2">
    <source>
        <dbReference type="EMBL" id="CAK9062332.1"/>
    </source>
</evidence>
<proteinExistence type="predicted"/>
<dbReference type="Proteomes" id="UP001642484">
    <property type="component" value="Unassembled WGS sequence"/>
</dbReference>
<gene>
    <name evidence="2" type="ORF">CCMP2556_LOCUS30647</name>
</gene>
<dbReference type="EMBL" id="CAXAMN010021695">
    <property type="protein sequence ID" value="CAK9062332.1"/>
    <property type="molecule type" value="Genomic_DNA"/>
</dbReference>
<name>A0ABP0NGT0_9DINO</name>
<feature type="coiled-coil region" evidence="1">
    <location>
        <begin position="46"/>
        <end position="73"/>
    </location>
</feature>
<sequence length="206" mass="23652">MVSELKAAQVEELSTLRTTQLEELANMEVQWTAQVSDLKSYHAEEIRSLRHNIEETTRRSQRMLLERDDAREQLLARQREGARVQQQCADARHEVLELSVQVRSSTPYTATPARHLSRSLSASFLDSPIYNISIQDARQIDAEMLDLRHRCKDLERLCSRMHSLLERGQEACERWRRAGISAALERLEDGHHAAPVPPFELGEVDA</sequence>
<protein>
    <submittedName>
        <fullName evidence="2">Uncharacterized protein</fullName>
    </submittedName>
</protein>
<evidence type="ECO:0000256" key="1">
    <source>
        <dbReference type="SAM" id="Coils"/>
    </source>
</evidence>